<dbReference type="AlphaFoldDB" id="A0A1Z4JCF1"/>
<organism evidence="1 2">
    <name type="scientific">Leptolyngbya boryana NIES-2135</name>
    <dbReference type="NCBI Taxonomy" id="1973484"/>
    <lineage>
        <taxon>Bacteria</taxon>
        <taxon>Bacillati</taxon>
        <taxon>Cyanobacteriota</taxon>
        <taxon>Cyanophyceae</taxon>
        <taxon>Leptolyngbyales</taxon>
        <taxon>Leptolyngbyaceae</taxon>
        <taxon>Leptolyngbya group</taxon>
        <taxon>Leptolyngbya</taxon>
    </lineage>
</organism>
<name>A0A1Z4JCF1_LEPBY</name>
<reference evidence="1 2" key="1">
    <citation type="submission" date="2017-06" db="EMBL/GenBank/DDBJ databases">
        <title>Genome sequencing of cyanobaciteial culture collection at National Institute for Environmental Studies (NIES).</title>
        <authorList>
            <person name="Hirose Y."/>
            <person name="Shimura Y."/>
            <person name="Fujisawa T."/>
            <person name="Nakamura Y."/>
            <person name="Kawachi M."/>
        </authorList>
    </citation>
    <scope>NUCLEOTIDE SEQUENCE [LARGE SCALE GENOMIC DNA]</scope>
    <source>
        <strain evidence="1 2">NIES-2135</strain>
    </source>
</reference>
<gene>
    <name evidence="1" type="ORF">NIES2135_12920</name>
</gene>
<dbReference type="InterPro" id="IPR038282">
    <property type="entry name" value="DUF2267_sf"/>
</dbReference>
<dbReference type="EMBL" id="AP018203">
    <property type="protein sequence ID" value="BAY54475.1"/>
    <property type="molecule type" value="Genomic_DNA"/>
</dbReference>
<evidence type="ECO:0000313" key="1">
    <source>
        <dbReference type="EMBL" id="BAY54475.1"/>
    </source>
</evidence>
<protein>
    <recommendedName>
        <fullName evidence="3">DUF2267 domain-containing protein</fullName>
    </recommendedName>
</protein>
<sequence>MNYDQFIRAVKESASFESREGAIQATKATLETMRERLLGDEASHLAAQLPKELGDCLRGREGQMGEHFKVDEFYRRIAEREGVDADVAQSHATAVMSVLRQAVSSGEFSDVRLGFAKDYDELFAAIANS</sequence>
<dbReference type="Pfam" id="PF10025">
    <property type="entry name" value="DUF2267"/>
    <property type="match status" value="1"/>
</dbReference>
<keyword evidence="2" id="KW-1185">Reference proteome</keyword>
<dbReference type="Gene3D" id="1.10.490.110">
    <property type="entry name" value="Uncharacterized conserved protein DUF2267"/>
    <property type="match status" value="1"/>
</dbReference>
<dbReference type="InterPro" id="IPR018727">
    <property type="entry name" value="DUF2267"/>
</dbReference>
<evidence type="ECO:0000313" key="2">
    <source>
        <dbReference type="Proteomes" id="UP000217895"/>
    </source>
</evidence>
<accession>A0A1Z4JCF1</accession>
<dbReference type="Proteomes" id="UP000217895">
    <property type="component" value="Chromosome"/>
</dbReference>
<proteinExistence type="predicted"/>
<evidence type="ECO:0008006" key="3">
    <source>
        <dbReference type="Google" id="ProtNLM"/>
    </source>
</evidence>